<evidence type="ECO:0000313" key="7">
    <source>
        <dbReference type="Proteomes" id="UP000033986"/>
    </source>
</evidence>
<reference evidence="6 7" key="1">
    <citation type="journal article" date="2015" name="Nature">
        <title>rRNA introns, odd ribosomes, and small enigmatic genomes across a large radiation of phyla.</title>
        <authorList>
            <person name="Brown C.T."/>
            <person name="Hug L.A."/>
            <person name="Thomas B.C."/>
            <person name="Sharon I."/>
            <person name="Castelle C.J."/>
            <person name="Singh A."/>
            <person name="Wilkins M.J."/>
            <person name="Williams K.H."/>
            <person name="Banfield J.F."/>
        </authorList>
    </citation>
    <scope>NUCLEOTIDE SEQUENCE [LARGE SCALE GENOMIC DNA]</scope>
</reference>
<dbReference type="Gene3D" id="3.40.190.10">
    <property type="entry name" value="Periplasmic binding protein-like II"/>
    <property type="match status" value="1"/>
</dbReference>
<dbReference type="InterPro" id="IPR000914">
    <property type="entry name" value="SBP_5_dom"/>
</dbReference>
<organism evidence="6 7">
    <name type="scientific">Candidatus Azambacteria bacterium GW2011_GWB1_42_17</name>
    <dbReference type="NCBI Taxonomy" id="1618615"/>
    <lineage>
        <taxon>Bacteria</taxon>
        <taxon>Candidatus Azamiibacteriota</taxon>
    </lineage>
</organism>
<dbReference type="SUPFAM" id="SSF53850">
    <property type="entry name" value="Periplasmic binding protein-like II"/>
    <property type="match status" value="1"/>
</dbReference>
<evidence type="ECO:0000256" key="4">
    <source>
        <dbReference type="SAM" id="Phobius"/>
    </source>
</evidence>
<evidence type="ECO:0000259" key="5">
    <source>
        <dbReference type="Pfam" id="PF00496"/>
    </source>
</evidence>
<dbReference type="GO" id="GO:1904680">
    <property type="term" value="F:peptide transmembrane transporter activity"/>
    <property type="evidence" value="ECO:0007669"/>
    <property type="project" value="TreeGrafter"/>
</dbReference>
<evidence type="ECO:0000256" key="1">
    <source>
        <dbReference type="ARBA" id="ARBA00005695"/>
    </source>
</evidence>
<evidence type="ECO:0000256" key="3">
    <source>
        <dbReference type="ARBA" id="ARBA00022729"/>
    </source>
</evidence>
<name>A0A0G0Z5P4_9BACT</name>
<keyword evidence="3" id="KW-0732">Signal</keyword>
<evidence type="ECO:0000256" key="2">
    <source>
        <dbReference type="ARBA" id="ARBA00022448"/>
    </source>
</evidence>
<dbReference type="Gene3D" id="3.90.76.10">
    <property type="entry name" value="Dipeptide-binding Protein, Domain 1"/>
    <property type="match status" value="1"/>
</dbReference>
<accession>A0A0G0Z5P4</accession>
<gene>
    <name evidence="6" type="ORF">UV07_C0016G0017</name>
</gene>
<feature type="transmembrane region" description="Helical" evidence="4">
    <location>
        <begin position="20"/>
        <end position="40"/>
    </location>
</feature>
<dbReference type="GO" id="GO:0042597">
    <property type="term" value="C:periplasmic space"/>
    <property type="evidence" value="ECO:0007669"/>
    <property type="project" value="UniProtKB-ARBA"/>
</dbReference>
<dbReference type="GO" id="GO:0015833">
    <property type="term" value="P:peptide transport"/>
    <property type="evidence" value="ECO:0007669"/>
    <property type="project" value="TreeGrafter"/>
</dbReference>
<dbReference type="Proteomes" id="UP000033986">
    <property type="component" value="Unassembled WGS sequence"/>
</dbReference>
<keyword evidence="4" id="KW-0472">Membrane</keyword>
<sequence length="562" mass="63038">MRIKNLPRIWKHLGQKEKIWFSFFAVLILFSLSFLINNLYISQTKESPIAGGTYVEALSESPHNLNPVLATNDADRDLSGLIFSSLLKYNESGELIPDLASGYQVSKDGKTYIIKLKGGVFWHDGEPFGATDIVFTINAVQNPEYNSPLRAGWQGIKAEAPDKDTVIITLKSPYGAFAGNLALLGILPEHVWSKVLPQNFPLTDFNLKPIGTGPYRFIKLQKDSLGRIISVNLSANGKYHGYAPLIENIIFKFYSSEEEAVSAYNRKEIDGLFLQTAQNKNQLRGLSSASVFSLPSQRVYAVFLNTDDKILKDRNVRLAVNYAINRDELLNKILNGEGKIAIGPIPPGMPGSSPDISGYGYNPEKAVEILEKNGWKKNTEGIFAKKLGKDKEETLLKIEIITPKSIQLTAVLIQDNLKNIGVDSNLKIVSLGELQQNYIRTKNYEAVLVGESFTSSVDPYVFWHGAAIKDPGLNLSLYNNRKVNKILEETRQITDVVKRAKKLEEFQKLVLNDAPAVFLYSPNYIYAVKKTVKNIDLKKITLPSNRFSKINEWYIETERILK</sequence>
<keyword evidence="2" id="KW-0813">Transport</keyword>
<dbReference type="InterPro" id="IPR039424">
    <property type="entry name" value="SBP_5"/>
</dbReference>
<comment type="caution">
    <text evidence="6">The sequence shown here is derived from an EMBL/GenBank/DDBJ whole genome shotgun (WGS) entry which is preliminary data.</text>
</comment>
<keyword evidence="4" id="KW-1133">Transmembrane helix</keyword>
<keyword evidence="4" id="KW-0812">Transmembrane</keyword>
<dbReference type="Pfam" id="PF00496">
    <property type="entry name" value="SBP_bac_5"/>
    <property type="match status" value="1"/>
</dbReference>
<protein>
    <submittedName>
        <fullName evidence="6">Extracellular solute-binding protein family 5</fullName>
    </submittedName>
</protein>
<dbReference type="PANTHER" id="PTHR30290">
    <property type="entry name" value="PERIPLASMIC BINDING COMPONENT OF ABC TRANSPORTER"/>
    <property type="match status" value="1"/>
</dbReference>
<comment type="similarity">
    <text evidence="1">Belongs to the bacterial solute-binding protein 5 family.</text>
</comment>
<feature type="domain" description="Solute-binding protein family 5" evidence="5">
    <location>
        <begin position="94"/>
        <end position="463"/>
    </location>
</feature>
<dbReference type="InterPro" id="IPR030678">
    <property type="entry name" value="Peptide/Ni-bd"/>
</dbReference>
<dbReference type="EMBL" id="LCDB01000016">
    <property type="protein sequence ID" value="KKS44035.1"/>
    <property type="molecule type" value="Genomic_DNA"/>
</dbReference>
<dbReference type="Gene3D" id="3.10.105.10">
    <property type="entry name" value="Dipeptide-binding Protein, Domain 3"/>
    <property type="match status" value="1"/>
</dbReference>
<dbReference type="PANTHER" id="PTHR30290:SF9">
    <property type="entry name" value="OLIGOPEPTIDE-BINDING PROTEIN APPA"/>
    <property type="match status" value="1"/>
</dbReference>
<evidence type="ECO:0000313" key="6">
    <source>
        <dbReference type="EMBL" id="KKS44035.1"/>
    </source>
</evidence>
<dbReference type="GO" id="GO:0043190">
    <property type="term" value="C:ATP-binding cassette (ABC) transporter complex"/>
    <property type="evidence" value="ECO:0007669"/>
    <property type="project" value="InterPro"/>
</dbReference>
<proteinExistence type="inferred from homology"/>
<dbReference type="PIRSF" id="PIRSF002741">
    <property type="entry name" value="MppA"/>
    <property type="match status" value="1"/>
</dbReference>
<dbReference type="AlphaFoldDB" id="A0A0G0Z5P4"/>